<dbReference type="PANTHER" id="PTHR43130">
    <property type="entry name" value="ARAC-FAMILY TRANSCRIPTIONAL REGULATOR"/>
    <property type="match status" value="1"/>
</dbReference>
<dbReference type="Gene3D" id="3.40.50.880">
    <property type="match status" value="1"/>
</dbReference>
<keyword evidence="3" id="KW-1185">Reference proteome</keyword>
<dbReference type="PANTHER" id="PTHR43130:SF14">
    <property type="entry name" value="DJ-1_PFPI DOMAIN-CONTAINING PROTEIN"/>
    <property type="match status" value="1"/>
</dbReference>
<dbReference type="AlphaFoldDB" id="A0A517DPP9"/>
<dbReference type="Proteomes" id="UP000320776">
    <property type="component" value="Chromosome"/>
</dbReference>
<dbReference type="KEGG" id="sted:SPTER_06140"/>
<sequence length="208" mass="23194">MSDIRQWKVGILLFDEVEVLDFAGPFEVFSVTAYSENDRKPFIVDTISETGNLIVARNGLKVQPDYGFDNAPYYDILVIPGGPGARNRQINNQAVIAWIRQRSAAVQLMTSVCTGALLLAQAGLLQGKRATTHWASYDRLENEFPEVIVKRNIKYVDEGNIITSGGISAGINMAFHVVRRLLSPEIAQLTARRMEYDIDIETQQYANG</sequence>
<keyword evidence="2" id="KW-0456">Lyase</keyword>
<evidence type="ECO:0000313" key="3">
    <source>
        <dbReference type="Proteomes" id="UP000320776"/>
    </source>
</evidence>
<dbReference type="EC" id="4.2.1.103" evidence="2"/>
<dbReference type="GO" id="GO:0050549">
    <property type="term" value="F:cyclohexyl-isocyanide hydratase activity"/>
    <property type="evidence" value="ECO:0007669"/>
    <property type="project" value="UniProtKB-EC"/>
</dbReference>
<gene>
    <name evidence="2" type="primary">inhA</name>
    <name evidence="2" type="ORF">SPTER_06140</name>
</gene>
<feature type="domain" description="DJ-1/PfpI" evidence="1">
    <location>
        <begin position="8"/>
        <end position="179"/>
    </location>
</feature>
<dbReference type="InterPro" id="IPR002818">
    <property type="entry name" value="DJ-1/PfpI"/>
</dbReference>
<dbReference type="CDD" id="cd03139">
    <property type="entry name" value="GATase1_PfpI_2"/>
    <property type="match status" value="1"/>
</dbReference>
<accession>A0A517DPP9</accession>
<protein>
    <submittedName>
        <fullName evidence="2">Isonitrile hydratase</fullName>
        <ecNumber evidence="2">4.2.1.103</ecNumber>
    </submittedName>
</protein>
<dbReference type="EMBL" id="CP036259">
    <property type="protein sequence ID" value="QDR79340.1"/>
    <property type="molecule type" value="Genomic_DNA"/>
</dbReference>
<dbReference type="RefSeq" id="WP_144349000.1">
    <property type="nucleotide sequence ID" value="NZ_CP036259.1"/>
</dbReference>
<dbReference type="InterPro" id="IPR052158">
    <property type="entry name" value="INH-QAR"/>
</dbReference>
<organism evidence="2 3">
    <name type="scientific">Sporomusa termitida</name>
    <dbReference type="NCBI Taxonomy" id="2377"/>
    <lineage>
        <taxon>Bacteria</taxon>
        <taxon>Bacillati</taxon>
        <taxon>Bacillota</taxon>
        <taxon>Negativicutes</taxon>
        <taxon>Selenomonadales</taxon>
        <taxon>Sporomusaceae</taxon>
        <taxon>Sporomusa</taxon>
    </lineage>
</organism>
<dbReference type="Pfam" id="PF01965">
    <property type="entry name" value="DJ-1_PfpI"/>
    <property type="match status" value="1"/>
</dbReference>
<evidence type="ECO:0000259" key="1">
    <source>
        <dbReference type="Pfam" id="PF01965"/>
    </source>
</evidence>
<dbReference type="OrthoDB" id="6382410at2"/>
<dbReference type="SUPFAM" id="SSF52317">
    <property type="entry name" value="Class I glutamine amidotransferase-like"/>
    <property type="match status" value="1"/>
</dbReference>
<evidence type="ECO:0000313" key="2">
    <source>
        <dbReference type="EMBL" id="QDR79340.1"/>
    </source>
</evidence>
<proteinExistence type="predicted"/>
<dbReference type="GO" id="GO:0006355">
    <property type="term" value="P:regulation of DNA-templated transcription"/>
    <property type="evidence" value="ECO:0007669"/>
    <property type="project" value="TreeGrafter"/>
</dbReference>
<name>A0A517DPP9_9FIRM</name>
<dbReference type="InterPro" id="IPR029062">
    <property type="entry name" value="Class_I_gatase-like"/>
</dbReference>
<reference evidence="2 3" key="1">
    <citation type="submission" date="2019-02" db="EMBL/GenBank/DDBJ databases">
        <title>Closed genome of Sporomusa termitida DSM 4440.</title>
        <authorList>
            <person name="Poehlein A."/>
            <person name="Daniel R."/>
        </authorList>
    </citation>
    <scope>NUCLEOTIDE SEQUENCE [LARGE SCALE GENOMIC DNA]</scope>
    <source>
        <strain evidence="2 3">DSM 4440</strain>
    </source>
</reference>